<dbReference type="PRINTS" id="PR00420">
    <property type="entry name" value="RNGMNOXGNASE"/>
</dbReference>
<dbReference type="SUPFAM" id="SSF54373">
    <property type="entry name" value="FAD-linked reductases, C-terminal domain"/>
    <property type="match status" value="1"/>
</dbReference>
<dbReference type="InterPro" id="IPR050641">
    <property type="entry name" value="RIFMO-like"/>
</dbReference>
<dbReference type="GO" id="GO:0018659">
    <property type="term" value="F:4-hydroxybenzoate 3-monooxygenase activity"/>
    <property type="evidence" value="ECO:0007669"/>
    <property type="project" value="UniProtKB-EC"/>
</dbReference>
<comment type="caution">
    <text evidence="4">The sequence shown here is derived from an EMBL/GenBank/DDBJ whole genome shotgun (WGS) entry which is preliminary data.</text>
</comment>
<dbReference type="RefSeq" id="WP_169422516.1">
    <property type="nucleotide sequence ID" value="NZ_JABBFX010000004.1"/>
</dbReference>
<keyword evidence="4" id="KW-0503">Monooxygenase</keyword>
<dbReference type="Proteomes" id="UP000541185">
    <property type="component" value="Unassembled WGS sequence"/>
</dbReference>
<protein>
    <submittedName>
        <fullName evidence="4">4-hydroxybenzoate 3-monooxygenase</fullName>
        <ecNumber evidence="4">1.14.13.2</ecNumber>
    </submittedName>
</protein>
<dbReference type="InterPro" id="IPR036188">
    <property type="entry name" value="FAD/NAD-bd_sf"/>
</dbReference>
<proteinExistence type="predicted"/>
<accession>A0A848HFS2</accession>
<dbReference type="NCBIfam" id="TIGR02360">
    <property type="entry name" value="pbenz_hydroxyl"/>
    <property type="match status" value="1"/>
</dbReference>
<keyword evidence="1" id="KW-0285">Flavoprotein</keyword>
<dbReference type="EMBL" id="JABBFX010000004">
    <property type="protein sequence ID" value="NML48181.1"/>
    <property type="molecule type" value="Genomic_DNA"/>
</dbReference>
<dbReference type="GO" id="GO:0043639">
    <property type="term" value="P:benzoate catabolic process"/>
    <property type="evidence" value="ECO:0007669"/>
    <property type="project" value="InterPro"/>
</dbReference>
<dbReference type="PANTHER" id="PTHR43004:SF3">
    <property type="entry name" value="P-HYDROXYBENZOATE HYDROXYLASE"/>
    <property type="match status" value="1"/>
</dbReference>
<feature type="domain" description="FAD-binding" evidence="3">
    <location>
        <begin position="2"/>
        <end position="343"/>
    </location>
</feature>
<evidence type="ECO:0000259" key="3">
    <source>
        <dbReference type="Pfam" id="PF01494"/>
    </source>
</evidence>
<keyword evidence="4" id="KW-0560">Oxidoreductase</keyword>
<evidence type="ECO:0000256" key="2">
    <source>
        <dbReference type="ARBA" id="ARBA00022827"/>
    </source>
</evidence>
<dbReference type="PANTHER" id="PTHR43004">
    <property type="entry name" value="TRK SYSTEM POTASSIUM UPTAKE PROTEIN"/>
    <property type="match status" value="1"/>
</dbReference>
<dbReference type="Gene3D" id="3.50.50.60">
    <property type="entry name" value="FAD/NAD(P)-binding domain"/>
    <property type="match status" value="1"/>
</dbReference>
<gene>
    <name evidence="4" type="primary">pobA</name>
    <name evidence="4" type="ORF">HHL11_30815</name>
</gene>
<reference evidence="4 5" key="1">
    <citation type="submission" date="2020-04" db="EMBL/GenBank/DDBJ databases">
        <title>Ramlibacter sp. G-1-2-2 isolated from soil.</title>
        <authorList>
            <person name="Dahal R.H."/>
        </authorList>
    </citation>
    <scope>NUCLEOTIDE SEQUENCE [LARGE SCALE GENOMIC DNA]</scope>
    <source>
        <strain evidence="4 5">G-1-2-2</strain>
    </source>
</reference>
<evidence type="ECO:0000313" key="4">
    <source>
        <dbReference type="EMBL" id="NML48181.1"/>
    </source>
</evidence>
<dbReference type="SUPFAM" id="SSF51905">
    <property type="entry name" value="FAD/NAD(P)-binding domain"/>
    <property type="match status" value="1"/>
</dbReference>
<dbReference type="AlphaFoldDB" id="A0A848HFS2"/>
<sequence>MRTQVAIIGAGPSGLLLGQLLHKAGIDNIILERQTGDYVLGRIRAGILEQVTVDLLRECGVNARLDREGVVHHSIELVFGGSRHPIEIDKLTGGKVVTAYGQTELTHDLMDARQAAGLTTIYQAANVSIHDFEGGKPVVRYQKDGATHEIACDFIAGCDGFHGVSRATVKDKITEYERVYPFGWLGVLSDTPPVSPHAIVYGNSPRGFSLCSMRSLMRSRYYVQCPLDDKVEDWSDQRFWDELRRRLDPELAEKIVTGPSIEKSIAPLRSFVAEPMRFGRLFLAGDAAHIVPPTGAKGLNLAATDVKYLAGALIEHFQEKSDAGIDTYSQRCLRRVWKAERFSWWLTNLMHRFPDTEGFGQKVQEAELDYLVNSTAASTALAENYVGLPL</sequence>
<evidence type="ECO:0000313" key="5">
    <source>
        <dbReference type="Proteomes" id="UP000541185"/>
    </source>
</evidence>
<keyword evidence="2" id="KW-0274">FAD</keyword>
<organism evidence="4 5">
    <name type="scientific">Ramlibacter agri</name>
    <dbReference type="NCBI Taxonomy" id="2728837"/>
    <lineage>
        <taxon>Bacteria</taxon>
        <taxon>Pseudomonadati</taxon>
        <taxon>Pseudomonadota</taxon>
        <taxon>Betaproteobacteria</taxon>
        <taxon>Burkholderiales</taxon>
        <taxon>Comamonadaceae</taxon>
        <taxon>Ramlibacter</taxon>
    </lineage>
</organism>
<dbReference type="EC" id="1.14.13.2" evidence="4"/>
<dbReference type="InterPro" id="IPR012733">
    <property type="entry name" value="HB_mOase"/>
</dbReference>
<evidence type="ECO:0000256" key="1">
    <source>
        <dbReference type="ARBA" id="ARBA00022630"/>
    </source>
</evidence>
<keyword evidence="5" id="KW-1185">Reference proteome</keyword>
<name>A0A848HFS2_9BURK</name>
<dbReference type="Pfam" id="PF01494">
    <property type="entry name" value="FAD_binding_3"/>
    <property type="match status" value="1"/>
</dbReference>
<dbReference type="Gene3D" id="3.30.9.10">
    <property type="entry name" value="D-Amino Acid Oxidase, subunit A, domain 2"/>
    <property type="match status" value="1"/>
</dbReference>
<dbReference type="InterPro" id="IPR002938">
    <property type="entry name" value="FAD-bd"/>
</dbReference>
<dbReference type="GO" id="GO:0071949">
    <property type="term" value="F:FAD binding"/>
    <property type="evidence" value="ECO:0007669"/>
    <property type="project" value="InterPro"/>
</dbReference>
<dbReference type="NCBIfam" id="NF006091">
    <property type="entry name" value="PRK08243.1"/>
    <property type="match status" value="1"/>
</dbReference>